<dbReference type="AlphaFoldDB" id="A0AAD3XQQ1"/>
<dbReference type="PANTHER" id="PTHR31676:SF76">
    <property type="entry name" value="OS05G0362300 PROTEIN"/>
    <property type="match status" value="1"/>
</dbReference>
<keyword evidence="3" id="KW-1185">Reference proteome</keyword>
<dbReference type="PANTHER" id="PTHR31676">
    <property type="entry name" value="T31J12.3 PROTEIN-RELATED"/>
    <property type="match status" value="1"/>
</dbReference>
<dbReference type="EMBL" id="BSYO01000012">
    <property type="protein sequence ID" value="GMH13139.1"/>
    <property type="molecule type" value="Genomic_DNA"/>
</dbReference>
<organism evidence="2 3">
    <name type="scientific">Nepenthes gracilis</name>
    <name type="common">Slender pitcher plant</name>
    <dbReference type="NCBI Taxonomy" id="150966"/>
    <lineage>
        <taxon>Eukaryota</taxon>
        <taxon>Viridiplantae</taxon>
        <taxon>Streptophyta</taxon>
        <taxon>Embryophyta</taxon>
        <taxon>Tracheophyta</taxon>
        <taxon>Spermatophyta</taxon>
        <taxon>Magnoliopsida</taxon>
        <taxon>eudicotyledons</taxon>
        <taxon>Gunneridae</taxon>
        <taxon>Pentapetalae</taxon>
        <taxon>Caryophyllales</taxon>
        <taxon>Nepenthaceae</taxon>
        <taxon>Nepenthes</taxon>
    </lineage>
</organism>
<reference evidence="2" key="1">
    <citation type="submission" date="2023-05" db="EMBL/GenBank/DDBJ databases">
        <title>Nepenthes gracilis genome sequencing.</title>
        <authorList>
            <person name="Fukushima K."/>
        </authorList>
    </citation>
    <scope>NUCLEOTIDE SEQUENCE</scope>
    <source>
        <strain evidence="2">SING2019-196</strain>
    </source>
</reference>
<gene>
    <name evidence="2" type="ORF">Nepgr_014980</name>
</gene>
<accession>A0AAD3XQQ1</accession>
<keyword evidence="1" id="KW-0732">Signal</keyword>
<dbReference type="SUPFAM" id="SSF141562">
    <property type="entry name" value="At5g01610-like"/>
    <property type="match status" value="1"/>
</dbReference>
<evidence type="ECO:0000313" key="3">
    <source>
        <dbReference type="Proteomes" id="UP001279734"/>
    </source>
</evidence>
<comment type="caution">
    <text evidence="2">The sequence shown here is derived from an EMBL/GenBank/DDBJ whole genome shotgun (WGS) entry which is preliminary data.</text>
</comment>
<sequence length="160" mass="17712">MGNLLHHRFRFSSLTILLFLILSSLLPLSSSLTDKPSAYEVLQEYNFPVGLLPKGVTGYQLESSTGKFSAYLNGSCGFSLEGSYQLDYKSTIKGYISNGKLSSLEGVKVKLLFLWVNIVEVYLSDDNLEFSVGMASAGFPIDNFLVLDLFQGHTVRDPRP</sequence>
<name>A0AAD3XQQ1_NEPGR</name>
<proteinExistence type="predicted"/>
<feature type="signal peptide" evidence="1">
    <location>
        <begin position="1"/>
        <end position="31"/>
    </location>
</feature>
<evidence type="ECO:0000256" key="1">
    <source>
        <dbReference type="SAM" id="SignalP"/>
    </source>
</evidence>
<dbReference type="InterPro" id="IPR007493">
    <property type="entry name" value="DUF538"/>
</dbReference>
<dbReference type="InterPro" id="IPR036758">
    <property type="entry name" value="At5g01610-like"/>
</dbReference>
<feature type="chain" id="PRO_5042131277" evidence="1">
    <location>
        <begin position="32"/>
        <end position="160"/>
    </location>
</feature>
<evidence type="ECO:0000313" key="2">
    <source>
        <dbReference type="EMBL" id="GMH13139.1"/>
    </source>
</evidence>
<dbReference type="Pfam" id="PF04398">
    <property type="entry name" value="DUF538"/>
    <property type="match status" value="1"/>
</dbReference>
<dbReference type="Proteomes" id="UP001279734">
    <property type="component" value="Unassembled WGS sequence"/>
</dbReference>
<protein>
    <submittedName>
        <fullName evidence="2">Uncharacterized protein</fullName>
    </submittedName>
</protein>
<dbReference type="Gene3D" id="2.30.240.10">
    <property type="entry name" value="At5g01610-like"/>
    <property type="match status" value="1"/>
</dbReference>